<dbReference type="FunCoup" id="E9HRY1">
    <property type="interactions" value="81"/>
</dbReference>
<feature type="region of interest" description="Disordered" evidence="8">
    <location>
        <begin position="177"/>
        <end position="223"/>
    </location>
</feature>
<dbReference type="EMBL" id="GL732742">
    <property type="protein sequence ID" value="EFX65493.1"/>
    <property type="molecule type" value="Genomic_DNA"/>
</dbReference>
<dbReference type="HOGENOM" id="CLU_282889_0_0_1"/>
<keyword evidence="4" id="KW-0256">Endoplasmic reticulum</keyword>
<reference evidence="9 10" key="1">
    <citation type="journal article" date="2011" name="Science">
        <title>The ecoresponsive genome of Daphnia pulex.</title>
        <authorList>
            <person name="Colbourne J.K."/>
            <person name="Pfrender M.E."/>
            <person name="Gilbert D."/>
            <person name="Thomas W.K."/>
            <person name="Tucker A."/>
            <person name="Oakley T.H."/>
            <person name="Tokishita S."/>
            <person name="Aerts A."/>
            <person name="Arnold G.J."/>
            <person name="Basu M.K."/>
            <person name="Bauer D.J."/>
            <person name="Caceres C.E."/>
            <person name="Carmel L."/>
            <person name="Casola C."/>
            <person name="Choi J.H."/>
            <person name="Detter J.C."/>
            <person name="Dong Q."/>
            <person name="Dusheyko S."/>
            <person name="Eads B.D."/>
            <person name="Frohlich T."/>
            <person name="Geiler-Samerotte K.A."/>
            <person name="Gerlach D."/>
            <person name="Hatcher P."/>
            <person name="Jogdeo S."/>
            <person name="Krijgsveld J."/>
            <person name="Kriventseva E.V."/>
            <person name="Kultz D."/>
            <person name="Laforsch C."/>
            <person name="Lindquist E."/>
            <person name="Lopez J."/>
            <person name="Manak J.R."/>
            <person name="Muller J."/>
            <person name="Pangilinan J."/>
            <person name="Patwardhan R.P."/>
            <person name="Pitluck S."/>
            <person name="Pritham E.J."/>
            <person name="Rechtsteiner A."/>
            <person name="Rho M."/>
            <person name="Rogozin I.B."/>
            <person name="Sakarya O."/>
            <person name="Salamov A."/>
            <person name="Schaack S."/>
            <person name="Shapiro H."/>
            <person name="Shiga Y."/>
            <person name="Skalitzky C."/>
            <person name="Smith Z."/>
            <person name="Souvorov A."/>
            <person name="Sung W."/>
            <person name="Tang Z."/>
            <person name="Tsuchiya D."/>
            <person name="Tu H."/>
            <person name="Vos H."/>
            <person name="Wang M."/>
            <person name="Wolf Y.I."/>
            <person name="Yamagata H."/>
            <person name="Yamada T."/>
            <person name="Ye Y."/>
            <person name="Shaw J.R."/>
            <person name="Andrews J."/>
            <person name="Crease T.J."/>
            <person name="Tang H."/>
            <person name="Lucas S.M."/>
            <person name="Robertson H.M."/>
            <person name="Bork P."/>
            <person name="Koonin E.V."/>
            <person name="Zdobnov E.M."/>
            <person name="Grigoriev I.V."/>
            <person name="Lynch M."/>
            <person name="Boore J.L."/>
        </authorList>
    </citation>
    <scope>NUCLEOTIDE SEQUENCE [LARGE SCALE GENOMIC DNA]</scope>
</reference>
<feature type="compositionally biased region" description="Polar residues" evidence="8">
    <location>
        <begin position="1066"/>
        <end position="1078"/>
    </location>
</feature>
<dbReference type="GO" id="GO:0006935">
    <property type="term" value="P:chemotaxis"/>
    <property type="evidence" value="ECO:0000318"/>
    <property type="project" value="GO_Central"/>
</dbReference>
<dbReference type="PANTHER" id="PTHR13289">
    <property type="entry name" value="PROTEIN PHOSPHATASE 1-BINDING PROTEIN BIFOCAL"/>
    <property type="match status" value="1"/>
</dbReference>
<keyword evidence="6" id="KW-0472">Membrane</keyword>
<evidence type="ECO:0000256" key="3">
    <source>
        <dbReference type="ARBA" id="ARBA00022692"/>
    </source>
</evidence>
<feature type="compositionally biased region" description="Low complexity" evidence="8">
    <location>
        <begin position="821"/>
        <end position="830"/>
    </location>
</feature>
<dbReference type="GO" id="GO:0031965">
    <property type="term" value="C:nuclear membrane"/>
    <property type="evidence" value="ECO:0000318"/>
    <property type="project" value="GO_Central"/>
</dbReference>
<feature type="region of interest" description="Disordered" evidence="8">
    <location>
        <begin position="499"/>
        <end position="519"/>
    </location>
</feature>
<feature type="region of interest" description="Disordered" evidence="8">
    <location>
        <begin position="133"/>
        <end position="164"/>
    </location>
</feature>
<dbReference type="GO" id="GO:0023041">
    <property type="term" value="P:neuronal signal transduction"/>
    <property type="evidence" value="ECO:0000318"/>
    <property type="project" value="GO_Central"/>
</dbReference>
<dbReference type="STRING" id="6669.E9HRY1"/>
<proteinExistence type="predicted"/>
<dbReference type="Proteomes" id="UP000000305">
    <property type="component" value="Unassembled WGS sequence"/>
</dbReference>
<feature type="compositionally biased region" description="Pro residues" evidence="8">
    <location>
        <begin position="382"/>
        <end position="407"/>
    </location>
</feature>
<keyword evidence="7" id="KW-0539">Nucleus</keyword>
<name>E9HRY1_DAPPU</name>
<dbReference type="PANTHER" id="PTHR13289:SF3">
    <property type="entry name" value="BIFOCAL, ISOFORM F"/>
    <property type="match status" value="1"/>
</dbReference>
<feature type="region of interest" description="Disordered" evidence="8">
    <location>
        <begin position="623"/>
        <end position="656"/>
    </location>
</feature>
<feature type="compositionally biased region" description="Polar residues" evidence="8">
    <location>
        <begin position="764"/>
        <end position="777"/>
    </location>
</feature>
<feature type="compositionally biased region" description="Polar residues" evidence="8">
    <location>
        <begin position="1025"/>
        <end position="1042"/>
    </location>
</feature>
<dbReference type="GO" id="GO:0008017">
    <property type="term" value="F:microtubule binding"/>
    <property type="evidence" value="ECO:0000318"/>
    <property type="project" value="GO_Central"/>
</dbReference>
<dbReference type="OMA" id="QEPVNDH"/>
<feature type="region of interest" description="Disordered" evidence="8">
    <location>
        <begin position="1059"/>
        <end position="1078"/>
    </location>
</feature>
<evidence type="ECO:0000256" key="7">
    <source>
        <dbReference type="ARBA" id="ARBA00023242"/>
    </source>
</evidence>
<accession>E9HRY1</accession>
<dbReference type="InParanoid" id="E9HRY1"/>
<dbReference type="InterPro" id="IPR019130">
    <property type="entry name" value="Macoilin"/>
</dbReference>
<dbReference type="eggNOG" id="ENOG502S18M">
    <property type="taxonomic scope" value="Eukaryota"/>
</dbReference>
<feature type="compositionally biased region" description="Low complexity" evidence="8">
    <location>
        <begin position="790"/>
        <end position="801"/>
    </location>
</feature>
<evidence type="ECO:0000256" key="5">
    <source>
        <dbReference type="ARBA" id="ARBA00022989"/>
    </source>
</evidence>
<evidence type="ECO:0000256" key="1">
    <source>
        <dbReference type="ARBA" id="ARBA00004232"/>
    </source>
</evidence>
<feature type="compositionally biased region" description="Low complexity" evidence="8">
    <location>
        <begin position="137"/>
        <end position="151"/>
    </location>
</feature>
<feature type="region of interest" description="Disordered" evidence="8">
    <location>
        <begin position="1021"/>
        <end position="1042"/>
    </location>
</feature>
<feature type="compositionally biased region" description="Pro residues" evidence="8">
    <location>
        <begin position="334"/>
        <end position="343"/>
    </location>
</feature>
<feature type="region of interest" description="Disordered" evidence="8">
    <location>
        <begin position="378"/>
        <end position="407"/>
    </location>
</feature>
<evidence type="ECO:0000256" key="4">
    <source>
        <dbReference type="ARBA" id="ARBA00022824"/>
    </source>
</evidence>
<dbReference type="OrthoDB" id="6360876at2759"/>
<feature type="compositionally biased region" description="Low complexity" evidence="8">
    <location>
        <begin position="446"/>
        <end position="463"/>
    </location>
</feature>
<dbReference type="AlphaFoldDB" id="E9HRY1"/>
<feature type="compositionally biased region" description="Basic and acidic residues" evidence="8">
    <location>
        <begin position="419"/>
        <end position="430"/>
    </location>
</feature>
<feature type="compositionally biased region" description="Basic and acidic residues" evidence="8">
    <location>
        <begin position="646"/>
        <end position="656"/>
    </location>
</feature>
<feature type="compositionally biased region" description="Basic and acidic residues" evidence="8">
    <location>
        <begin position="189"/>
        <end position="206"/>
    </location>
</feature>
<feature type="compositionally biased region" description="Polar residues" evidence="8">
    <location>
        <begin position="296"/>
        <end position="315"/>
    </location>
</feature>
<keyword evidence="3" id="KW-0812">Transmembrane</keyword>
<feature type="compositionally biased region" description="Basic and acidic residues" evidence="8">
    <location>
        <begin position="348"/>
        <end position="357"/>
    </location>
</feature>
<evidence type="ECO:0000256" key="6">
    <source>
        <dbReference type="ARBA" id="ARBA00023136"/>
    </source>
</evidence>
<feature type="region of interest" description="Disordered" evidence="8">
    <location>
        <begin position="287"/>
        <end position="366"/>
    </location>
</feature>
<organism evidence="9 10">
    <name type="scientific">Daphnia pulex</name>
    <name type="common">Water flea</name>
    <dbReference type="NCBI Taxonomy" id="6669"/>
    <lineage>
        <taxon>Eukaryota</taxon>
        <taxon>Metazoa</taxon>
        <taxon>Ecdysozoa</taxon>
        <taxon>Arthropoda</taxon>
        <taxon>Crustacea</taxon>
        <taxon>Branchiopoda</taxon>
        <taxon>Diplostraca</taxon>
        <taxon>Cladocera</taxon>
        <taxon>Anomopoda</taxon>
        <taxon>Daphniidae</taxon>
        <taxon>Daphnia</taxon>
    </lineage>
</organism>
<evidence type="ECO:0000256" key="2">
    <source>
        <dbReference type="ARBA" id="ARBA00004269"/>
    </source>
</evidence>
<evidence type="ECO:0000313" key="10">
    <source>
        <dbReference type="Proteomes" id="UP000000305"/>
    </source>
</evidence>
<comment type="subcellular location">
    <subcellularLocation>
        <location evidence="1">Nucleus membrane</location>
        <topology evidence="1">Multi-pass membrane protein</topology>
    </subcellularLocation>
    <subcellularLocation>
        <location evidence="2">Rough endoplasmic reticulum membrane</location>
        <topology evidence="2">Multi-pass membrane protein</topology>
    </subcellularLocation>
</comment>
<evidence type="ECO:0000313" key="9">
    <source>
        <dbReference type="EMBL" id="EFX65493.1"/>
    </source>
</evidence>
<keyword evidence="10" id="KW-1185">Reference proteome</keyword>
<keyword evidence="5" id="KW-1133">Transmembrane helix</keyword>
<dbReference type="GO" id="GO:0030867">
    <property type="term" value="C:rough endoplasmic reticulum membrane"/>
    <property type="evidence" value="ECO:0000318"/>
    <property type="project" value="GO_Central"/>
</dbReference>
<feature type="compositionally biased region" description="Low complexity" evidence="8">
    <location>
        <begin position="208"/>
        <end position="221"/>
    </location>
</feature>
<dbReference type="KEGG" id="dpx:DAPPUDRAFT_303627"/>
<feature type="region of interest" description="Disordered" evidence="8">
    <location>
        <begin position="758"/>
        <end position="830"/>
    </location>
</feature>
<sequence length="1103" mass="118190">MCLELCDSETSNLPVWKRELIRKKRLSNGLGSCNVNSGWSGGNRVTPASPSIAELENSTRERLRIPNKGLVASLQTIYEPLVEGEPPGAKMLGTRPLPGTGALQHGSESASSPPPLSNAAQLGATTREQLPSIENFSSTQSRSVSGRSPSRFADVPVSRSVNGANNSGNLIEHVIPHYQPPTTTIPTRRLSEPNRTRTAMVEDTRMRSSAASQVDMSSSGSRTKITARGLQALKGMSGNRDNEDEELQYGPGIVNKLKSRYLSRTLRERPLGESRRPSLRRAASLEDWLDKDSGPQHPTATESDFSVLVRSSNGRAKNERPISLNLVAAQAAEPKPPPAPSPSSSPSKIRDLKKTRSVDCVSQPPTWRSVSVNDLVVSPLQQPKPPKTPAAVPPSPTVTSPKPPVPVLLPKDAIVIVEKDDTQTVEKSAETKSNNVPVVTPPTAPAASSSSSSSSSSLSSASSKTRRILPTNSRYNVEEAELPAPDTVRQVKRIFESGSGRKVLSTRRSQSAGPGINRTPLSAANQSSEKFNINRMNQVNLVNNKSAASVGRKKSDSNTPRITELVSPDIKPVVITKPSTIGPKPPVLSPKPAVVIEKTRVVQSLPNGATSMQRTAALTKLVSTPPPVSVASPSANQKEPVDPFEDEKKEKKETENHGLGHGLKIISKTALDNIHKESISINFNFDAEKKDEKSPFVIGPVQSRQVGVIRPQPKSPIIQNEKVVIFEEATSKDDVDSVSKKEELLLVTSPNAVPLVPLGFAKTPTKSEPAPSQTTAKPASPPVFASKSQTAGRTKQTTTTTPLVGSTAPKSEPVISTDARPSSPTAFVPVSVPPPVDKKVAENATVVSAAKAISSSSQIAKSSNSTPVNTTAILGAYSPSSGATQPSKKWNPHQSETTTVFNFVNDTSRKTDHIRNEGGSTGILVYKSNDSGITKLPDYDPGESSDFIDDLDILKRPPSPCNVDFEGANVIVGKSLIQRRPKKKLNITFNDDMTKLFEYPSETSFLEEGDEAVLTIKATHDVRDSSSQNSAANSKGGLSNYTPSKVHIETTFELGVSRPILPDLTPQPNQPNSGNQMGSVLHYIKPAEESTTWSAETTSDLLF</sequence>
<feature type="region of interest" description="Disordered" evidence="8">
    <location>
        <begin position="84"/>
        <end position="119"/>
    </location>
</feature>
<protein>
    <submittedName>
        <fullName evidence="9">Uncharacterized protein</fullName>
    </submittedName>
</protein>
<feature type="region of interest" description="Disordered" evidence="8">
    <location>
        <begin position="419"/>
        <end position="477"/>
    </location>
</feature>
<evidence type="ECO:0000256" key="8">
    <source>
        <dbReference type="SAM" id="MobiDB-lite"/>
    </source>
</evidence>
<gene>
    <name evidence="9" type="ORF">DAPPUDRAFT_303627</name>
</gene>